<dbReference type="InterPro" id="IPR006976">
    <property type="entry name" value="VanZ-like"/>
</dbReference>
<reference evidence="3 4" key="1">
    <citation type="submission" date="2018-06" db="EMBL/GenBank/DDBJ databases">
        <title>Genomic Encyclopedia of Archaeal and Bacterial Type Strains, Phase II (KMG-II): from individual species to whole genera.</title>
        <authorList>
            <person name="Goeker M."/>
        </authorList>
    </citation>
    <scope>NUCLEOTIDE SEQUENCE [LARGE SCALE GENOMIC DNA]</scope>
    <source>
        <strain evidence="3 4">DSM 19830</strain>
    </source>
</reference>
<feature type="domain" description="VanZ-like" evidence="2">
    <location>
        <begin position="17"/>
        <end position="96"/>
    </location>
</feature>
<dbReference type="Proteomes" id="UP000248882">
    <property type="component" value="Unassembled WGS sequence"/>
</dbReference>
<feature type="transmembrane region" description="Helical" evidence="1">
    <location>
        <begin position="49"/>
        <end position="71"/>
    </location>
</feature>
<evidence type="ECO:0000259" key="2">
    <source>
        <dbReference type="Pfam" id="PF04892"/>
    </source>
</evidence>
<comment type="caution">
    <text evidence="3">The sequence shown here is derived from an EMBL/GenBank/DDBJ whole genome shotgun (WGS) entry which is preliminary data.</text>
</comment>
<name>A0A2W7QN58_9BACT</name>
<dbReference type="EMBL" id="QKZT01000025">
    <property type="protein sequence ID" value="PZX47500.1"/>
    <property type="molecule type" value="Genomic_DNA"/>
</dbReference>
<proteinExistence type="predicted"/>
<evidence type="ECO:0000313" key="4">
    <source>
        <dbReference type="Proteomes" id="UP000248882"/>
    </source>
</evidence>
<dbReference type="PANTHER" id="PTHR28008">
    <property type="entry name" value="DOMAIN PROTEIN, PUTATIVE (AFU_ORTHOLOGUE AFUA_3G10980)-RELATED"/>
    <property type="match status" value="1"/>
</dbReference>
<feature type="transmembrane region" description="Helical" evidence="1">
    <location>
        <begin position="20"/>
        <end position="37"/>
    </location>
</feature>
<dbReference type="AlphaFoldDB" id="A0A2W7QN58"/>
<evidence type="ECO:0000256" key="1">
    <source>
        <dbReference type="SAM" id="Phobius"/>
    </source>
</evidence>
<sequence>MLTPGDNFPEATFNFEDKLIHFLCFGTLSFLWCGVGVKRVQVNGLQGRVLTNYLIFGIAAGIVLESAQLFIPFRSFDYMDMIVNEIGGIAGLLAYFKIPTSKIGLD</sequence>
<keyword evidence="1" id="KW-1133">Transmembrane helix</keyword>
<dbReference type="PANTHER" id="PTHR28008:SF1">
    <property type="entry name" value="DOMAIN PROTEIN, PUTATIVE (AFU_ORTHOLOGUE AFUA_3G10980)-RELATED"/>
    <property type="match status" value="1"/>
</dbReference>
<dbReference type="NCBIfam" id="NF037970">
    <property type="entry name" value="vanZ_1"/>
    <property type="match status" value="1"/>
</dbReference>
<dbReference type="Pfam" id="PF04892">
    <property type="entry name" value="VanZ"/>
    <property type="match status" value="1"/>
</dbReference>
<protein>
    <submittedName>
        <fullName evidence="3">VanZ like protein</fullName>
    </submittedName>
</protein>
<evidence type="ECO:0000313" key="3">
    <source>
        <dbReference type="EMBL" id="PZX47500.1"/>
    </source>
</evidence>
<keyword evidence="4" id="KW-1185">Reference proteome</keyword>
<accession>A0A2W7QN58</accession>
<organism evidence="3 4">
    <name type="scientific">Algoriphagus chordae</name>
    <dbReference type="NCBI Taxonomy" id="237019"/>
    <lineage>
        <taxon>Bacteria</taxon>
        <taxon>Pseudomonadati</taxon>
        <taxon>Bacteroidota</taxon>
        <taxon>Cytophagia</taxon>
        <taxon>Cytophagales</taxon>
        <taxon>Cyclobacteriaceae</taxon>
        <taxon>Algoriphagus</taxon>
    </lineage>
</organism>
<keyword evidence="1" id="KW-0472">Membrane</keyword>
<gene>
    <name evidence="3" type="ORF">LV85_03991</name>
</gene>
<keyword evidence="1" id="KW-0812">Transmembrane</keyword>